<dbReference type="Proteomes" id="UP000557307">
    <property type="component" value="Unassembled WGS sequence"/>
</dbReference>
<proteinExistence type="predicted"/>
<evidence type="ECO:0000313" key="2">
    <source>
        <dbReference type="Proteomes" id="UP000557307"/>
    </source>
</evidence>
<name>A0A840TX47_9BACT</name>
<accession>A0A840TX47</accession>
<keyword evidence="2" id="KW-1185">Reference proteome</keyword>
<comment type="caution">
    <text evidence="1">The sequence shown here is derived from an EMBL/GenBank/DDBJ whole genome shotgun (WGS) entry which is preliminary data.</text>
</comment>
<dbReference type="Gene3D" id="3.40.50.10140">
    <property type="entry name" value="Toll/interleukin-1 receptor homology (TIR) domain"/>
    <property type="match status" value="1"/>
</dbReference>
<dbReference type="RefSeq" id="WP_184176992.1">
    <property type="nucleotide sequence ID" value="NZ_JACHGF010000008.1"/>
</dbReference>
<evidence type="ECO:0008006" key="3">
    <source>
        <dbReference type="Google" id="ProtNLM"/>
    </source>
</evidence>
<dbReference type="AlphaFoldDB" id="A0A840TX47"/>
<reference evidence="1 2" key="1">
    <citation type="submission" date="2020-08" db="EMBL/GenBank/DDBJ databases">
        <title>Genomic Encyclopedia of Type Strains, Phase IV (KMG-IV): sequencing the most valuable type-strain genomes for metagenomic binning, comparative biology and taxonomic classification.</title>
        <authorList>
            <person name="Goeker M."/>
        </authorList>
    </citation>
    <scope>NUCLEOTIDE SEQUENCE [LARGE SCALE GENOMIC DNA]</scope>
    <source>
        <strain evidence="1 2">DSM 105074</strain>
    </source>
</reference>
<sequence>MTNNIFLSWSGTLSNAVAYAFHQYLPVILQNSASFFSPESIAKDADWFNKIKTELVSVKTGIIFLTKENINSEWIILEAGGILSKGSICVLLCDLDISDLKDSKSFFQYLNVTKLNNKPDLLKFFVTLKNVISPDVSDDVIKLTFDKFYEDLKDEVENNRTKAINMTPETSTFAKLTGRWKLEYKKMDGTFRGQEFLRIDDSGKYYLSVAGDEKYYFQLNVLSSDASRFVWQKIQTIDEKPSELVHSIEDLTLENGVLLRGSDTSGFKLTYTKIE</sequence>
<dbReference type="InterPro" id="IPR035897">
    <property type="entry name" value="Toll_tir_struct_dom_sf"/>
</dbReference>
<evidence type="ECO:0000313" key="1">
    <source>
        <dbReference type="EMBL" id="MBB5286157.1"/>
    </source>
</evidence>
<gene>
    <name evidence="1" type="ORF">HNQ92_004317</name>
</gene>
<organism evidence="1 2">
    <name type="scientific">Rhabdobacter roseus</name>
    <dbReference type="NCBI Taxonomy" id="1655419"/>
    <lineage>
        <taxon>Bacteria</taxon>
        <taxon>Pseudomonadati</taxon>
        <taxon>Bacteroidota</taxon>
        <taxon>Cytophagia</taxon>
        <taxon>Cytophagales</taxon>
        <taxon>Cytophagaceae</taxon>
        <taxon>Rhabdobacter</taxon>
    </lineage>
</organism>
<dbReference type="EMBL" id="JACHGF010000008">
    <property type="protein sequence ID" value="MBB5286157.1"/>
    <property type="molecule type" value="Genomic_DNA"/>
</dbReference>
<protein>
    <recommendedName>
        <fullName evidence="3">TIR domain-containing protein</fullName>
    </recommendedName>
</protein>